<dbReference type="Pfam" id="PF13746">
    <property type="entry name" value="Fer4_18"/>
    <property type="match status" value="1"/>
</dbReference>
<keyword evidence="7" id="KW-0812">Transmembrane</keyword>
<evidence type="ECO:0000313" key="9">
    <source>
        <dbReference type="EMBL" id="SFV52217.1"/>
    </source>
</evidence>
<reference evidence="9" key="1">
    <citation type="submission" date="2016-10" db="EMBL/GenBank/DDBJ databases">
        <authorList>
            <person name="de Groot N.N."/>
        </authorList>
    </citation>
    <scope>NUCLEOTIDE SEQUENCE</scope>
</reference>
<evidence type="ECO:0000256" key="5">
    <source>
        <dbReference type="ARBA" id="ARBA00023004"/>
    </source>
</evidence>
<dbReference type="GO" id="GO:0046872">
    <property type="term" value="F:metal ion binding"/>
    <property type="evidence" value="ECO:0007669"/>
    <property type="project" value="UniProtKB-KW"/>
</dbReference>
<dbReference type="GO" id="GO:0051539">
    <property type="term" value="F:4 iron, 4 sulfur cluster binding"/>
    <property type="evidence" value="ECO:0007669"/>
    <property type="project" value="UniProtKB-KW"/>
</dbReference>
<dbReference type="Gene3D" id="3.30.70.20">
    <property type="match status" value="1"/>
</dbReference>
<proteinExistence type="predicted"/>
<gene>
    <name evidence="9" type="ORF">MNB_SM-7-1228</name>
</gene>
<keyword evidence="1" id="KW-0813">Transport</keyword>
<keyword evidence="3" id="KW-0479">Metal-binding</keyword>
<dbReference type="PROSITE" id="PS00198">
    <property type="entry name" value="4FE4S_FER_1"/>
    <property type="match status" value="1"/>
</dbReference>
<dbReference type="SUPFAM" id="SSF54862">
    <property type="entry name" value="4Fe-4S ferredoxins"/>
    <property type="match status" value="1"/>
</dbReference>
<feature type="transmembrane region" description="Helical" evidence="7">
    <location>
        <begin position="62"/>
        <end position="82"/>
    </location>
</feature>
<evidence type="ECO:0000256" key="7">
    <source>
        <dbReference type="SAM" id="Phobius"/>
    </source>
</evidence>
<keyword evidence="4" id="KW-0249">Electron transport</keyword>
<dbReference type="PANTHER" id="PTHR30176">
    <property type="entry name" value="FERREDOXIN-TYPE PROTEIN NAPH"/>
    <property type="match status" value="1"/>
</dbReference>
<sequence>MSKAETVKKVHWRPKRYIVYIIATVVALVLPWIKVNGNHFFLLSFDKMKLHLAFVPFDMQELYLMPFLLMILFISIFGMTVFGGRMFCGWICPQTTFRVIYRDLIETKLLKLRKSIKNKQKEPDWSKPENKVKRVIAILLWTCLALLAAADFMWYFVPPEDFFKYLQNPSDHMVMIGFVVGVAAFLVADIVFIKENFCIYVCPYSRVQSVLYDEHTIMAIYDEHRGGKIYDEQHHKLAKSQKEVKAINGDDALCTACESCVKVCPTHIDIREGLQLECINCLECVDACTDVMAKFNEPTLVKWSSEYETLYRKGKTHYLRPKIIGYIIVLIIIMGILAAMAGKKEYMLLNINKGAQAYSIKTEPRGCELGKDKDCHFIVENAYKFLVQNTQNEKMKFYFDVKPDIKVNGKIEILKPRKPFTVVPGIKKKKIVVFATRDMLVNNKRDDAIIPVTVHAYALDKDGKPSKKISVYRKARFIFPRADILKK</sequence>
<dbReference type="Pfam" id="PF11614">
    <property type="entry name" value="FixG_C"/>
    <property type="match status" value="1"/>
</dbReference>
<evidence type="ECO:0000256" key="1">
    <source>
        <dbReference type="ARBA" id="ARBA00022448"/>
    </source>
</evidence>
<keyword evidence="7" id="KW-1133">Transmembrane helix</keyword>
<feature type="domain" description="4Fe-4S ferredoxin-type" evidence="8">
    <location>
        <begin position="245"/>
        <end position="273"/>
    </location>
</feature>
<protein>
    <submittedName>
        <fullName evidence="9">Type cbb3 cytochrome oxidase biogenesis protein CcoG, involved in Cu oxidation</fullName>
    </submittedName>
</protein>
<feature type="transmembrane region" description="Helical" evidence="7">
    <location>
        <begin position="135"/>
        <end position="157"/>
    </location>
</feature>
<keyword evidence="7" id="KW-0472">Membrane</keyword>
<feature type="transmembrane region" description="Helical" evidence="7">
    <location>
        <begin position="323"/>
        <end position="342"/>
    </location>
</feature>
<keyword evidence="5" id="KW-0408">Iron</keyword>
<evidence type="ECO:0000256" key="6">
    <source>
        <dbReference type="ARBA" id="ARBA00023014"/>
    </source>
</evidence>
<keyword evidence="2" id="KW-0004">4Fe-4S</keyword>
<accession>A0A1W1BFE7</accession>
<dbReference type="InterPro" id="IPR032879">
    <property type="entry name" value="FixG_C"/>
</dbReference>
<feature type="transmembrane region" description="Helical" evidence="7">
    <location>
        <begin position="172"/>
        <end position="193"/>
    </location>
</feature>
<evidence type="ECO:0000256" key="3">
    <source>
        <dbReference type="ARBA" id="ARBA00022723"/>
    </source>
</evidence>
<evidence type="ECO:0000256" key="4">
    <source>
        <dbReference type="ARBA" id="ARBA00022982"/>
    </source>
</evidence>
<keyword evidence="6" id="KW-0411">Iron-sulfur</keyword>
<dbReference type="PROSITE" id="PS51379">
    <property type="entry name" value="4FE4S_FER_2"/>
    <property type="match status" value="1"/>
</dbReference>
<dbReference type="AlphaFoldDB" id="A0A1W1BFE7"/>
<organism evidence="9">
    <name type="scientific">hydrothermal vent metagenome</name>
    <dbReference type="NCBI Taxonomy" id="652676"/>
    <lineage>
        <taxon>unclassified sequences</taxon>
        <taxon>metagenomes</taxon>
        <taxon>ecological metagenomes</taxon>
    </lineage>
</organism>
<name>A0A1W1BFE7_9ZZZZ</name>
<dbReference type="EMBL" id="FPHB01000020">
    <property type="protein sequence ID" value="SFV52217.1"/>
    <property type="molecule type" value="Genomic_DNA"/>
</dbReference>
<dbReference type="NCBIfam" id="TIGR02745">
    <property type="entry name" value="ccoG_rdxA_fixG"/>
    <property type="match status" value="1"/>
</dbReference>
<dbReference type="InterPro" id="IPR014116">
    <property type="entry name" value="Cyt_c_oxidase_cbb3_FixG"/>
</dbReference>
<dbReference type="PANTHER" id="PTHR30176:SF3">
    <property type="entry name" value="FERREDOXIN-TYPE PROTEIN NAPH"/>
    <property type="match status" value="1"/>
</dbReference>
<dbReference type="InterPro" id="IPR017900">
    <property type="entry name" value="4Fe4S_Fe_S_CS"/>
</dbReference>
<dbReference type="InterPro" id="IPR017896">
    <property type="entry name" value="4Fe4S_Fe-S-bd"/>
</dbReference>
<evidence type="ECO:0000256" key="2">
    <source>
        <dbReference type="ARBA" id="ARBA00022485"/>
    </source>
</evidence>
<dbReference type="InterPro" id="IPR051684">
    <property type="entry name" value="Electron_Trans/Redox"/>
</dbReference>
<dbReference type="Pfam" id="PF12801">
    <property type="entry name" value="Fer4_5"/>
    <property type="match status" value="1"/>
</dbReference>
<evidence type="ECO:0000259" key="8">
    <source>
        <dbReference type="PROSITE" id="PS51379"/>
    </source>
</evidence>
<dbReference type="GO" id="GO:0005886">
    <property type="term" value="C:plasma membrane"/>
    <property type="evidence" value="ECO:0007669"/>
    <property type="project" value="TreeGrafter"/>
</dbReference>
<feature type="transmembrane region" description="Helical" evidence="7">
    <location>
        <begin position="17"/>
        <end position="33"/>
    </location>
</feature>